<dbReference type="EMBL" id="DP000011">
    <property type="protein sequence ID" value="ABA97259.1"/>
    <property type="molecule type" value="Genomic_DNA"/>
</dbReference>
<feature type="region of interest" description="Disordered" evidence="1">
    <location>
        <begin position="120"/>
        <end position="163"/>
    </location>
</feature>
<protein>
    <submittedName>
        <fullName evidence="2">Uncharacterized protein</fullName>
    </submittedName>
</protein>
<feature type="compositionally biased region" description="Basic residues" evidence="1">
    <location>
        <begin position="145"/>
        <end position="163"/>
    </location>
</feature>
<accession>Q2QUZ7</accession>
<sequence>MSKLVPLDPTCWEGGEKRLRARCFSVGARGGGNAISGLRVDVGQAGSGSVGARGGDDGVAWLAGDVGARRGREEKEKNRPWEKRDGRQGLHVSEVGTDILGNTKLSLILVARYVDGIMEQGEGTSSQPKPVPRRHVKGISSIRKVQAHRRHLHPRRHVQGSSP</sequence>
<feature type="compositionally biased region" description="Basic and acidic residues" evidence="1">
    <location>
        <begin position="67"/>
        <end position="88"/>
    </location>
</feature>
<reference evidence="2" key="2">
    <citation type="submission" date="2005-04" db="EMBL/GenBank/DDBJ databases">
        <authorList>
            <person name="Buell C.R."/>
            <person name="Wing R.A."/>
            <person name="McCombie W.A."/>
            <person name="Ouyang S."/>
        </authorList>
    </citation>
    <scope>NUCLEOTIDE SEQUENCE</scope>
</reference>
<dbReference type="AlphaFoldDB" id="Q2QUZ7"/>
<name>Q2QUZ7_ORYSJ</name>
<organism evidence="2">
    <name type="scientific">Oryza sativa subsp. japonica</name>
    <name type="common">Rice</name>
    <dbReference type="NCBI Taxonomy" id="39947"/>
    <lineage>
        <taxon>Eukaryota</taxon>
        <taxon>Viridiplantae</taxon>
        <taxon>Streptophyta</taxon>
        <taxon>Embryophyta</taxon>
        <taxon>Tracheophyta</taxon>
        <taxon>Spermatophyta</taxon>
        <taxon>Magnoliopsida</taxon>
        <taxon>Liliopsida</taxon>
        <taxon>Poales</taxon>
        <taxon>Poaceae</taxon>
        <taxon>BOP clade</taxon>
        <taxon>Oryzoideae</taxon>
        <taxon>Oryzeae</taxon>
        <taxon>Oryzinae</taxon>
        <taxon>Oryza</taxon>
        <taxon>Oryza sativa</taxon>
    </lineage>
</organism>
<gene>
    <name evidence="2" type="ordered locus">LOC_Os12g14550</name>
</gene>
<proteinExistence type="predicted"/>
<evidence type="ECO:0000313" key="2">
    <source>
        <dbReference type="EMBL" id="ABA97259.1"/>
    </source>
</evidence>
<feature type="region of interest" description="Disordered" evidence="1">
    <location>
        <begin position="64"/>
        <end position="95"/>
    </location>
</feature>
<evidence type="ECO:0000256" key="1">
    <source>
        <dbReference type="SAM" id="MobiDB-lite"/>
    </source>
</evidence>
<reference evidence="2" key="1">
    <citation type="journal article" date="2005" name="BMC Biol.">
        <title>The sequence of rice chromosomes 11 and 12, rich in disease resistance genes and recent gene duplications.</title>
        <authorList>
            <consortium name="The rice chromosomes 11 and 12 sequencing consortia"/>
        </authorList>
    </citation>
    <scope>NUCLEOTIDE SEQUENCE [LARGE SCALE GENOMIC DNA]</scope>
</reference>
<reference evidence="2" key="3">
    <citation type="submission" date="2006-01" db="EMBL/GenBank/DDBJ databases">
        <authorList>
            <person name="Buell R."/>
        </authorList>
    </citation>
    <scope>NUCLEOTIDE SEQUENCE</scope>
</reference>